<gene>
    <name evidence="9" type="ORF">DCAR_0310831</name>
</gene>
<keyword evidence="5" id="KW-0040">ANK repeat</keyword>
<evidence type="ECO:0000256" key="6">
    <source>
        <dbReference type="ARBA" id="ARBA00023136"/>
    </source>
</evidence>
<evidence type="ECO:0000256" key="1">
    <source>
        <dbReference type="ARBA" id="ARBA00004141"/>
    </source>
</evidence>
<dbReference type="AlphaFoldDB" id="A0AAF0WKJ2"/>
<dbReference type="EMBL" id="CP093345">
    <property type="protein sequence ID" value="WOG91582.1"/>
    <property type="molecule type" value="Genomic_DNA"/>
</dbReference>
<evidence type="ECO:0000256" key="4">
    <source>
        <dbReference type="ARBA" id="ARBA00022989"/>
    </source>
</evidence>
<evidence type="ECO:0000256" key="2">
    <source>
        <dbReference type="ARBA" id="ARBA00022692"/>
    </source>
</evidence>
<evidence type="ECO:0000259" key="8">
    <source>
        <dbReference type="Pfam" id="PF13962"/>
    </source>
</evidence>
<dbReference type="PANTHER" id="PTHR24186">
    <property type="entry name" value="PROTEIN PHOSPHATASE 1 REGULATORY SUBUNIT"/>
    <property type="match status" value="1"/>
</dbReference>
<reference evidence="9" key="1">
    <citation type="journal article" date="2016" name="Nat. Genet.">
        <title>A high-quality carrot genome assembly provides new insights into carotenoid accumulation and asterid genome evolution.</title>
        <authorList>
            <person name="Iorizzo M."/>
            <person name="Ellison S."/>
            <person name="Senalik D."/>
            <person name="Zeng P."/>
            <person name="Satapoomin P."/>
            <person name="Huang J."/>
            <person name="Bowman M."/>
            <person name="Iovene M."/>
            <person name="Sanseverino W."/>
            <person name="Cavagnaro P."/>
            <person name="Yildiz M."/>
            <person name="Macko-Podgorni A."/>
            <person name="Moranska E."/>
            <person name="Grzebelus E."/>
            <person name="Grzebelus D."/>
            <person name="Ashrafi H."/>
            <person name="Zheng Z."/>
            <person name="Cheng S."/>
            <person name="Spooner D."/>
            <person name="Van Deynze A."/>
            <person name="Simon P."/>
        </authorList>
    </citation>
    <scope>NUCLEOTIDE SEQUENCE</scope>
    <source>
        <tissue evidence="9">Leaf</tissue>
    </source>
</reference>
<dbReference type="Proteomes" id="UP000077755">
    <property type="component" value="Chromosome 3"/>
</dbReference>
<dbReference type="Pfam" id="PF13962">
    <property type="entry name" value="PGG"/>
    <property type="match status" value="1"/>
</dbReference>
<keyword evidence="10" id="KW-1185">Reference proteome</keyword>
<name>A0AAF0WKJ2_DAUCS</name>
<dbReference type="InterPro" id="IPR026961">
    <property type="entry name" value="PGG_dom"/>
</dbReference>
<sequence>MEKRLKKDAEFEKAKRELLKAHLERYARRTNTQIIVTALIATVAFTLGFTMPGGYHQSGEVNEGLVLLPKKTAFQAFVISDALALVLSISSLFLYFISSMYEDPYQVSKLNTASTGLNIVSIIAMMLTFVTGTYVVLSHSLALAITVCMIGCFFFLLVIILTIKMIFDHKVEKSKPERFIV</sequence>
<keyword evidence="4 7" id="KW-1133">Transmembrane helix</keyword>
<evidence type="ECO:0000256" key="7">
    <source>
        <dbReference type="SAM" id="Phobius"/>
    </source>
</evidence>
<feature type="transmembrane region" description="Helical" evidence="7">
    <location>
        <begin position="117"/>
        <end position="137"/>
    </location>
</feature>
<keyword evidence="3" id="KW-0677">Repeat</keyword>
<evidence type="ECO:0000256" key="5">
    <source>
        <dbReference type="ARBA" id="ARBA00023043"/>
    </source>
</evidence>
<reference evidence="9" key="2">
    <citation type="submission" date="2022-03" db="EMBL/GenBank/DDBJ databases">
        <title>Draft title - Genomic analysis of global carrot germplasm unveils the trajectory of domestication and the origin of high carotenoid orange carrot.</title>
        <authorList>
            <person name="Iorizzo M."/>
            <person name="Ellison S."/>
            <person name="Senalik D."/>
            <person name="Macko-Podgorni A."/>
            <person name="Grzebelus D."/>
            <person name="Bostan H."/>
            <person name="Rolling W."/>
            <person name="Curaba J."/>
            <person name="Simon P."/>
        </authorList>
    </citation>
    <scope>NUCLEOTIDE SEQUENCE</scope>
    <source>
        <tissue evidence="9">Leaf</tissue>
    </source>
</reference>
<feature type="transmembrane region" description="Helical" evidence="7">
    <location>
        <begin position="73"/>
        <end position="97"/>
    </location>
</feature>
<evidence type="ECO:0000313" key="10">
    <source>
        <dbReference type="Proteomes" id="UP000077755"/>
    </source>
</evidence>
<organism evidence="9 10">
    <name type="scientific">Daucus carota subsp. sativus</name>
    <name type="common">Carrot</name>
    <dbReference type="NCBI Taxonomy" id="79200"/>
    <lineage>
        <taxon>Eukaryota</taxon>
        <taxon>Viridiplantae</taxon>
        <taxon>Streptophyta</taxon>
        <taxon>Embryophyta</taxon>
        <taxon>Tracheophyta</taxon>
        <taxon>Spermatophyta</taxon>
        <taxon>Magnoliopsida</taxon>
        <taxon>eudicotyledons</taxon>
        <taxon>Gunneridae</taxon>
        <taxon>Pentapetalae</taxon>
        <taxon>asterids</taxon>
        <taxon>campanulids</taxon>
        <taxon>Apiales</taxon>
        <taxon>Apiaceae</taxon>
        <taxon>Apioideae</taxon>
        <taxon>Scandiceae</taxon>
        <taxon>Daucinae</taxon>
        <taxon>Daucus</taxon>
        <taxon>Daucus sect. Daucus</taxon>
    </lineage>
</organism>
<feature type="transmembrane region" description="Helical" evidence="7">
    <location>
        <begin position="143"/>
        <end position="167"/>
    </location>
</feature>
<evidence type="ECO:0000313" key="9">
    <source>
        <dbReference type="EMBL" id="WOG91582.1"/>
    </source>
</evidence>
<keyword evidence="6 7" id="KW-0472">Membrane</keyword>
<feature type="transmembrane region" description="Helical" evidence="7">
    <location>
        <begin position="34"/>
        <end position="53"/>
    </location>
</feature>
<evidence type="ECO:0000256" key="3">
    <source>
        <dbReference type="ARBA" id="ARBA00022737"/>
    </source>
</evidence>
<dbReference type="PANTHER" id="PTHR24186:SF50">
    <property type="entry name" value="ANKYRIN REPEAT-CONTAINING PROTEIN ITN1-LIKE ISOFORM X1"/>
    <property type="match status" value="1"/>
</dbReference>
<protein>
    <recommendedName>
        <fullName evidence="8">PGG domain-containing protein</fullName>
    </recommendedName>
</protein>
<comment type="subcellular location">
    <subcellularLocation>
        <location evidence="1">Membrane</location>
        <topology evidence="1">Multi-pass membrane protein</topology>
    </subcellularLocation>
</comment>
<keyword evidence="2 7" id="KW-0812">Transmembrane</keyword>
<proteinExistence type="predicted"/>
<feature type="domain" description="PGG" evidence="8">
    <location>
        <begin position="25"/>
        <end position="136"/>
    </location>
</feature>
<dbReference type="GO" id="GO:0005886">
    <property type="term" value="C:plasma membrane"/>
    <property type="evidence" value="ECO:0007669"/>
    <property type="project" value="TreeGrafter"/>
</dbReference>
<accession>A0AAF0WKJ2</accession>